<dbReference type="Pfam" id="PF00004">
    <property type="entry name" value="AAA"/>
    <property type="match status" value="1"/>
</dbReference>
<dbReference type="STRING" id="34506.A0A090L7F3"/>
<sequence length="646" mass="75213">MTKFFPIFNCKNVPKKNINQVQSEELNTTKYDIENGRKSIKRKAPGCEINNDCKVVENITILEGTFDEITFDDSNDVICYNKIHKPESRKKKISEEIIIINEIPQKECKNILKKEKSAVYNKNKMYMKEIDYAPYSKLYHVPQDTNYHSVPSTYKFFFSDKTKITKENITLSDISNNTPNNGTNSFYIGYCPTLEETSKIYYSSMNEFMQSWYRYGAEARDLKYLDYNLLSSALKPDVISDFLTNSNNVEKLRTWMKTWKDKITNPFLFNKKKTECMEDDSDGSMDSINYMEIPFNPLIITGPSGIGKRSSIKFVAKELGFNLISLGCDEKRNSSLLTTKLSGAISNFGIKSSKEVMQNFFQSASTQKKEDKKKLGLTCVVIEDVDVIFDDDDGFWFTIKNFCTDSKIPIILTCNHKENPVKEFSKFPTFNYRKNVLQFEHIGINILTNFLQSLIFGSYKYYLNRIYLKQIIKEMKTDIRAILNHLHFVLSTGLQPIFNKNSYYISDNICFFKKSYLMNEILDLTSTNDIKYLPDFSEEYNKEIYQSYCEYTVNTDKTNGEELLNSIEYLDIINNLKDIRFSDNSSKTELATDILHALKIIDEVFESKTVRRGAKTRRHPFTRLGEMIKYPIIANIIRLKIKYISI</sequence>
<keyword evidence="1" id="KW-0235">DNA replication</keyword>
<dbReference type="InterPro" id="IPR027417">
    <property type="entry name" value="P-loop_NTPase"/>
</dbReference>
<name>A0A090L7F3_STRRB</name>
<evidence type="ECO:0000313" key="4">
    <source>
        <dbReference type="Proteomes" id="UP000035682"/>
    </source>
</evidence>
<dbReference type="SUPFAM" id="SSF52540">
    <property type="entry name" value="P-loop containing nucleoside triphosphate hydrolases"/>
    <property type="match status" value="1"/>
</dbReference>
<dbReference type="WBParaSite" id="SRAE_1000171600.1">
    <property type="protein sequence ID" value="SRAE_1000171600.1"/>
    <property type="gene ID" value="WBGene00258324"/>
</dbReference>
<dbReference type="GO" id="GO:0005634">
    <property type="term" value="C:nucleus"/>
    <property type="evidence" value="ECO:0007669"/>
    <property type="project" value="TreeGrafter"/>
</dbReference>
<evidence type="ECO:0000313" key="3">
    <source>
        <dbReference type="EMBL" id="CEF63454.1"/>
    </source>
</evidence>
<gene>
    <name evidence="3 5 6" type="ORF">SRAE_1000171600</name>
</gene>
<dbReference type="RefSeq" id="XP_024502656.1">
    <property type="nucleotide sequence ID" value="XM_024648705.1"/>
</dbReference>
<dbReference type="WormBase" id="SRAE_1000171600">
    <property type="protein sequence ID" value="SRP07529"/>
    <property type="gene ID" value="WBGene00258324"/>
</dbReference>
<dbReference type="AlphaFoldDB" id="A0A090L7F3"/>
<dbReference type="GO" id="GO:0006260">
    <property type="term" value="P:DNA replication"/>
    <property type="evidence" value="ECO:0007669"/>
    <property type="project" value="UniProtKB-KW"/>
</dbReference>
<proteinExistence type="predicted"/>
<dbReference type="InterPro" id="IPR003959">
    <property type="entry name" value="ATPase_AAA_core"/>
</dbReference>
<evidence type="ECO:0000313" key="5">
    <source>
        <dbReference type="WBParaSite" id="SRAE_1000171600.1"/>
    </source>
</evidence>
<dbReference type="OrthoDB" id="5838454at2759"/>
<dbReference type="PANTHER" id="PTHR23389">
    <property type="entry name" value="CHROMOSOME TRANSMISSION FIDELITY FACTOR 18"/>
    <property type="match status" value="1"/>
</dbReference>
<dbReference type="GO" id="GO:0016887">
    <property type="term" value="F:ATP hydrolysis activity"/>
    <property type="evidence" value="ECO:0007669"/>
    <property type="project" value="InterPro"/>
</dbReference>
<keyword evidence="3" id="KW-0378">Hydrolase</keyword>
<dbReference type="GeneID" id="36375819"/>
<keyword evidence="4" id="KW-1185">Reference proteome</keyword>
<protein>
    <submittedName>
        <fullName evidence="3">ATPase, AAA-type, core domain and P-loop containing nucleoside triphosphate hydrolase domain-containing protein</fullName>
    </submittedName>
</protein>
<dbReference type="Gene3D" id="3.40.50.300">
    <property type="entry name" value="P-loop containing nucleotide triphosphate hydrolases"/>
    <property type="match status" value="1"/>
</dbReference>
<evidence type="ECO:0000259" key="2">
    <source>
        <dbReference type="Pfam" id="PF00004"/>
    </source>
</evidence>
<dbReference type="CTD" id="36375819"/>
<organism evidence="3">
    <name type="scientific">Strongyloides ratti</name>
    <name type="common">Parasitic roundworm</name>
    <dbReference type="NCBI Taxonomy" id="34506"/>
    <lineage>
        <taxon>Eukaryota</taxon>
        <taxon>Metazoa</taxon>
        <taxon>Ecdysozoa</taxon>
        <taxon>Nematoda</taxon>
        <taxon>Chromadorea</taxon>
        <taxon>Rhabditida</taxon>
        <taxon>Tylenchina</taxon>
        <taxon>Panagrolaimomorpha</taxon>
        <taxon>Strongyloidoidea</taxon>
        <taxon>Strongyloididae</taxon>
        <taxon>Strongyloides</taxon>
    </lineage>
</organism>
<evidence type="ECO:0000313" key="6">
    <source>
        <dbReference type="WormBase" id="SRAE_1000171600"/>
    </source>
</evidence>
<dbReference type="GO" id="GO:0003677">
    <property type="term" value="F:DNA binding"/>
    <property type="evidence" value="ECO:0007669"/>
    <property type="project" value="TreeGrafter"/>
</dbReference>
<evidence type="ECO:0000256" key="1">
    <source>
        <dbReference type="ARBA" id="ARBA00022705"/>
    </source>
</evidence>
<dbReference type="GO" id="GO:0005524">
    <property type="term" value="F:ATP binding"/>
    <property type="evidence" value="ECO:0007669"/>
    <property type="project" value="InterPro"/>
</dbReference>
<reference evidence="5" key="2">
    <citation type="submission" date="2020-12" db="UniProtKB">
        <authorList>
            <consortium name="WormBaseParasite"/>
        </authorList>
    </citation>
    <scope>IDENTIFICATION</scope>
</reference>
<reference evidence="3 4" key="1">
    <citation type="submission" date="2014-09" db="EMBL/GenBank/DDBJ databases">
        <authorList>
            <person name="Martin A.A."/>
        </authorList>
    </citation>
    <scope>NUCLEOTIDE SEQUENCE</scope>
    <source>
        <strain evidence="4">ED321</strain>
        <strain evidence="3">ED321 Heterogonic</strain>
    </source>
</reference>
<dbReference type="EMBL" id="LN609528">
    <property type="protein sequence ID" value="CEF63454.1"/>
    <property type="molecule type" value="Genomic_DNA"/>
</dbReference>
<feature type="domain" description="ATPase AAA-type core" evidence="2">
    <location>
        <begin position="299"/>
        <end position="420"/>
    </location>
</feature>
<accession>A0A090L7F3</accession>
<dbReference type="Proteomes" id="UP000035682">
    <property type="component" value="Unplaced"/>
</dbReference>
<dbReference type="PANTHER" id="PTHR23389:SF6">
    <property type="entry name" value="REPLICATION FACTOR C SUBUNIT 1"/>
    <property type="match status" value="1"/>
</dbReference>